<keyword evidence="1" id="KW-0436">Ligase</keyword>
<dbReference type="OrthoDB" id="202825at2759"/>
<evidence type="ECO:0000256" key="2">
    <source>
        <dbReference type="ARBA" id="ARBA00022741"/>
    </source>
</evidence>
<accession>A0A1R2B9M2</accession>
<evidence type="ECO:0000313" key="5">
    <source>
        <dbReference type="EMBL" id="OMJ73464.1"/>
    </source>
</evidence>
<reference evidence="5 6" key="1">
    <citation type="submission" date="2016-11" db="EMBL/GenBank/DDBJ databases">
        <title>The macronuclear genome of Stentor coeruleus: a giant cell with tiny introns.</title>
        <authorList>
            <person name="Slabodnick M."/>
            <person name="Ruby J.G."/>
            <person name="Reiff S.B."/>
            <person name="Swart E.C."/>
            <person name="Gosai S."/>
            <person name="Prabakaran S."/>
            <person name="Witkowska E."/>
            <person name="Larue G.E."/>
            <person name="Fisher S."/>
            <person name="Freeman R.M."/>
            <person name="Gunawardena J."/>
            <person name="Chu W."/>
            <person name="Stover N.A."/>
            <person name="Gregory B.D."/>
            <person name="Nowacki M."/>
            <person name="Derisi J."/>
            <person name="Roy S.W."/>
            <person name="Marshall W.F."/>
            <person name="Sood P."/>
        </authorList>
    </citation>
    <scope>NUCLEOTIDE SEQUENCE [LARGE SCALE GENOMIC DNA]</scope>
    <source>
        <strain evidence="5">WM001</strain>
    </source>
</reference>
<gene>
    <name evidence="5" type="ORF">SteCoe_27827</name>
</gene>
<dbReference type="Pfam" id="PF03133">
    <property type="entry name" value="TTL"/>
    <property type="match status" value="1"/>
</dbReference>
<dbReference type="SUPFAM" id="SSF56059">
    <property type="entry name" value="Glutathione synthetase ATP-binding domain-like"/>
    <property type="match status" value="1"/>
</dbReference>
<keyword evidence="3" id="KW-0067">ATP-binding</keyword>
<evidence type="ECO:0000256" key="1">
    <source>
        <dbReference type="ARBA" id="ARBA00022598"/>
    </source>
</evidence>
<dbReference type="GO" id="GO:0005524">
    <property type="term" value="F:ATP binding"/>
    <property type="evidence" value="ECO:0007669"/>
    <property type="project" value="UniProtKB-KW"/>
</dbReference>
<dbReference type="GO" id="GO:0000226">
    <property type="term" value="P:microtubule cytoskeleton organization"/>
    <property type="evidence" value="ECO:0007669"/>
    <property type="project" value="TreeGrafter"/>
</dbReference>
<sequence>MENQDSSDDDSRYSYGVTINVSSTQYPVVTEVANQLGWNVSTDPDDDECDIYWQDCALPTDSLVKFKSYQRVNHFPGMYAVARKDHLGKNLKAMKNMFPGHFNFFPQTWVLPRDYNDLKTNFIGKRTKTFICKPEASCQGKGIFLTRRLEDIPEKCVVQRYLHKPYLLEGLKFDLRVYVLVAGCDPLRLFIHKEGLVRLATEAYVFPSASNLNDMCMHLTNYAINKNNPKFQFNSNEADDFKGHKRSLASFFKHLADGGEDVEKLWGEICDIITKTVCIVQPLLAHLYRSAQANDHSNAICFQILGFDIFLDYKLRPHLLEVNHTPSFTTDTPLDSTIKKSVIGDALRLLGLTETNKSDYYTNHQTHFLKLAMKKPKELRSLKIEMKEKYNQRKLEIENQFRGGYTKIYPKENCALYEEFMLSARDIWLNTLAIRPKHKEKPPAPPPPLSFQKPSRSPMTITSRKKEVRSPIKSRSIKALCEPVIKPRLRLPVLRASNGAFVQPKMFDFTDPRATLTRD</sequence>
<dbReference type="Gene3D" id="3.30.470.20">
    <property type="entry name" value="ATP-grasp fold, B domain"/>
    <property type="match status" value="1"/>
</dbReference>
<feature type="region of interest" description="Disordered" evidence="4">
    <location>
        <begin position="438"/>
        <end position="472"/>
    </location>
</feature>
<organism evidence="5 6">
    <name type="scientific">Stentor coeruleus</name>
    <dbReference type="NCBI Taxonomy" id="5963"/>
    <lineage>
        <taxon>Eukaryota</taxon>
        <taxon>Sar</taxon>
        <taxon>Alveolata</taxon>
        <taxon>Ciliophora</taxon>
        <taxon>Postciliodesmatophora</taxon>
        <taxon>Heterotrichea</taxon>
        <taxon>Heterotrichida</taxon>
        <taxon>Stentoridae</taxon>
        <taxon>Stentor</taxon>
    </lineage>
</organism>
<dbReference type="GO" id="GO:0070740">
    <property type="term" value="F:tubulin-glutamic acid ligase activity"/>
    <property type="evidence" value="ECO:0007669"/>
    <property type="project" value="TreeGrafter"/>
</dbReference>
<comment type="caution">
    <text evidence="5">The sequence shown here is derived from an EMBL/GenBank/DDBJ whole genome shotgun (WGS) entry which is preliminary data.</text>
</comment>
<dbReference type="PROSITE" id="PS51221">
    <property type="entry name" value="TTL"/>
    <property type="match status" value="1"/>
</dbReference>
<name>A0A1R2B9M2_9CILI</name>
<dbReference type="EMBL" id="MPUH01000819">
    <property type="protein sequence ID" value="OMJ73464.1"/>
    <property type="molecule type" value="Genomic_DNA"/>
</dbReference>
<dbReference type="GO" id="GO:0036064">
    <property type="term" value="C:ciliary basal body"/>
    <property type="evidence" value="ECO:0007669"/>
    <property type="project" value="TreeGrafter"/>
</dbReference>
<dbReference type="Proteomes" id="UP000187209">
    <property type="component" value="Unassembled WGS sequence"/>
</dbReference>
<dbReference type="PANTHER" id="PTHR12241:SF147">
    <property type="entry name" value="TUBULIN POLYGLUTAMYLASE TTLL7"/>
    <property type="match status" value="1"/>
</dbReference>
<dbReference type="GO" id="GO:0015631">
    <property type="term" value="F:tubulin binding"/>
    <property type="evidence" value="ECO:0007669"/>
    <property type="project" value="TreeGrafter"/>
</dbReference>
<protein>
    <recommendedName>
        <fullName evidence="7">Tubulin--tyrosine ligase-like protein 9</fullName>
    </recommendedName>
</protein>
<evidence type="ECO:0000256" key="3">
    <source>
        <dbReference type="ARBA" id="ARBA00022840"/>
    </source>
</evidence>
<keyword evidence="6" id="KW-1185">Reference proteome</keyword>
<proteinExistence type="predicted"/>
<dbReference type="AlphaFoldDB" id="A0A1R2B9M2"/>
<evidence type="ECO:0000256" key="4">
    <source>
        <dbReference type="SAM" id="MobiDB-lite"/>
    </source>
</evidence>
<dbReference type="PANTHER" id="PTHR12241">
    <property type="entry name" value="TUBULIN POLYGLUTAMYLASE"/>
    <property type="match status" value="1"/>
</dbReference>
<dbReference type="InterPro" id="IPR004344">
    <property type="entry name" value="TTL/TTLL_fam"/>
</dbReference>
<evidence type="ECO:0000313" key="6">
    <source>
        <dbReference type="Proteomes" id="UP000187209"/>
    </source>
</evidence>
<evidence type="ECO:0008006" key="7">
    <source>
        <dbReference type="Google" id="ProtNLM"/>
    </source>
</evidence>
<keyword evidence="2" id="KW-0547">Nucleotide-binding</keyword>